<dbReference type="GO" id="GO:0034992">
    <property type="term" value="C:microtubule organizing center attachment site"/>
    <property type="evidence" value="ECO:0007669"/>
    <property type="project" value="TreeGrafter"/>
</dbReference>
<feature type="compositionally biased region" description="Low complexity" evidence="6">
    <location>
        <begin position="426"/>
        <end position="439"/>
    </location>
</feature>
<feature type="region of interest" description="Disordered" evidence="6">
    <location>
        <begin position="392"/>
        <end position="455"/>
    </location>
</feature>
<protein>
    <recommendedName>
        <fullName evidence="7">Ima1 N-terminal domain-containing protein</fullName>
    </recommendedName>
</protein>
<gene>
    <name evidence="8" type="ORF">BP5553_05220</name>
</gene>
<dbReference type="InterPro" id="IPR018617">
    <property type="entry name" value="Ima1_N"/>
</dbReference>
<sequence>MQQPIRHRQSKAAKGSAMDGRIVTRAAPSAPSVPQFQYFFDAATPSHGPMAPSLRRKNLVCFYCNKKSGIKYDGLITKWECGYCDSMNFLDENGEITDPPVATDYAAPAKRQYAIPGPDSPPASQESDVTLFCQTCLKNQHLYTSSLAQYYVETDPAHPQYREMERKYFKYKEDLERRYPQVCEDCEPRVLERMRQAGKIAKSDYLRQLMQKSRSRRTKANSYSISFVDTGRLLWYAGLLGQFMWNGIALLAAAQLSPLPALKPYLQPTLLSLFGALISAATSSPWAWWSLCCTISSLWWNPKFKEANRGFMNHINGFANWYKFQGIMVVTRSLTYHIMGTGVLADPNSEATIAAHIVSLGFNAALAIMAQRSLKVDMTPLWTSTPEKLAYVGPRSMSSSPSQDMGGMSSALDQIGAAPSTKHRPLSPLSPSLWKPSPTLRERPTPSPSLSLSKTREVFPIARTTPSLLDMTESEAAHYLKTGQVPVHMQQRNDPDIQSEMDWSPSAPETQHRAFNPARARQVNAEPQPFGQTPVHDQPSPFWYKVPPAPITPAHRLRNPPNQPRLRVASQETKDNFFNSVTRRNLDVDSSAGETKLVENIKPRQHIEFAPPKFFPPSPPQEAGDDLADLFNSAFSLSSTENGRQKASVQGVRMRHLCQALVLLFGLLLWNYYHSHPSEHAKNVSLVVMVAALFIGGRTILDNTVFAEPTGQSTIVQALCTGLGSLEFMGALYGIVEIVYGRGDCSNCASLGNILVAGTLIHELWLASFGR</sequence>
<evidence type="ECO:0000256" key="1">
    <source>
        <dbReference type="ARBA" id="ARBA00004473"/>
    </source>
</evidence>
<dbReference type="AlphaFoldDB" id="A0A370TQI4"/>
<evidence type="ECO:0000256" key="3">
    <source>
        <dbReference type="ARBA" id="ARBA00022989"/>
    </source>
</evidence>
<dbReference type="GO" id="GO:0034506">
    <property type="term" value="C:chromosome, centromeric core domain"/>
    <property type="evidence" value="ECO:0007669"/>
    <property type="project" value="TreeGrafter"/>
</dbReference>
<dbReference type="GO" id="GO:0071765">
    <property type="term" value="P:nuclear inner membrane organization"/>
    <property type="evidence" value="ECO:0007669"/>
    <property type="project" value="InterPro"/>
</dbReference>
<comment type="caution">
    <text evidence="8">The sequence shown here is derived from an EMBL/GenBank/DDBJ whole genome shotgun (WGS) entry which is preliminary data.</text>
</comment>
<dbReference type="GO" id="GO:0044732">
    <property type="term" value="C:mitotic spindle pole body"/>
    <property type="evidence" value="ECO:0007669"/>
    <property type="project" value="TreeGrafter"/>
</dbReference>
<organism evidence="8 9">
    <name type="scientific">Venustampulla echinocandica</name>
    <dbReference type="NCBI Taxonomy" id="2656787"/>
    <lineage>
        <taxon>Eukaryota</taxon>
        <taxon>Fungi</taxon>
        <taxon>Dikarya</taxon>
        <taxon>Ascomycota</taxon>
        <taxon>Pezizomycotina</taxon>
        <taxon>Leotiomycetes</taxon>
        <taxon>Helotiales</taxon>
        <taxon>Pleuroascaceae</taxon>
        <taxon>Venustampulla</taxon>
    </lineage>
</organism>
<keyword evidence="2" id="KW-0812">Transmembrane</keyword>
<accession>A0A370TQI4</accession>
<evidence type="ECO:0000313" key="9">
    <source>
        <dbReference type="Proteomes" id="UP000254866"/>
    </source>
</evidence>
<keyword evidence="3" id="KW-1133">Transmembrane helix</keyword>
<name>A0A370TQI4_9HELO</name>
<dbReference type="PANTHER" id="PTHR28538">
    <property type="entry name" value="INTEGRAL INNER NUCLEAR MEMBRANE PROTEIN IMA1"/>
    <property type="match status" value="1"/>
</dbReference>
<evidence type="ECO:0000256" key="5">
    <source>
        <dbReference type="ARBA" id="ARBA00023242"/>
    </source>
</evidence>
<keyword evidence="5" id="KW-0539">Nucleus</keyword>
<dbReference type="Proteomes" id="UP000254866">
    <property type="component" value="Unassembled WGS sequence"/>
</dbReference>
<evidence type="ECO:0000256" key="4">
    <source>
        <dbReference type="ARBA" id="ARBA00023136"/>
    </source>
</evidence>
<feature type="domain" description="Ima1 N-terminal" evidence="7">
    <location>
        <begin position="60"/>
        <end position="190"/>
    </location>
</feature>
<evidence type="ECO:0000256" key="6">
    <source>
        <dbReference type="SAM" id="MobiDB-lite"/>
    </source>
</evidence>
<dbReference type="PANTHER" id="PTHR28538:SF1">
    <property type="entry name" value="INTEGRAL INNER NUCLEAR MEMBRANE PROTEIN IMA1"/>
    <property type="match status" value="1"/>
</dbReference>
<feature type="region of interest" description="Disordered" evidence="6">
    <location>
        <begin position="527"/>
        <end position="574"/>
    </location>
</feature>
<dbReference type="OrthoDB" id="5966927at2759"/>
<dbReference type="STRING" id="2656787.A0A370TQI4"/>
<dbReference type="EMBL" id="NPIC01000003">
    <property type="protein sequence ID" value="RDL37787.1"/>
    <property type="molecule type" value="Genomic_DNA"/>
</dbReference>
<comment type="subcellular location">
    <subcellularLocation>
        <location evidence="1">Nucleus inner membrane</location>
        <topology evidence="1">Multi-pass membrane protein</topology>
    </subcellularLocation>
</comment>
<dbReference type="Pfam" id="PF09779">
    <property type="entry name" value="Ima1_N"/>
    <property type="match status" value="1"/>
</dbReference>
<evidence type="ECO:0000256" key="2">
    <source>
        <dbReference type="ARBA" id="ARBA00022692"/>
    </source>
</evidence>
<dbReference type="GeneID" id="43598069"/>
<proteinExistence type="predicted"/>
<dbReference type="GO" id="GO:0005637">
    <property type="term" value="C:nuclear inner membrane"/>
    <property type="evidence" value="ECO:0007669"/>
    <property type="project" value="UniProtKB-SubCell"/>
</dbReference>
<dbReference type="RefSeq" id="XP_031870443.1">
    <property type="nucleotide sequence ID" value="XM_032013843.1"/>
</dbReference>
<evidence type="ECO:0000313" key="8">
    <source>
        <dbReference type="EMBL" id="RDL37787.1"/>
    </source>
</evidence>
<keyword evidence="9" id="KW-1185">Reference proteome</keyword>
<reference evidence="8 9" key="1">
    <citation type="journal article" date="2018" name="IMA Fungus">
        <title>IMA Genome-F 9: Draft genome sequence of Annulohypoxylon stygium, Aspergillus mulundensis, Berkeleyomyces basicola (syn. Thielaviopsis basicola), Ceratocystis smalleyi, two Cercospora beticola strains, Coleophoma cylindrospora, Fusarium fracticaudum, Phialophora cf. hyalina, and Morchella septimelata.</title>
        <authorList>
            <person name="Wingfield B.D."/>
            <person name="Bills G.F."/>
            <person name="Dong Y."/>
            <person name="Huang W."/>
            <person name="Nel W.J."/>
            <person name="Swalarsk-Parry B.S."/>
            <person name="Vaghefi N."/>
            <person name="Wilken P.M."/>
            <person name="An Z."/>
            <person name="de Beer Z.W."/>
            <person name="De Vos L."/>
            <person name="Chen L."/>
            <person name="Duong T.A."/>
            <person name="Gao Y."/>
            <person name="Hammerbacher A."/>
            <person name="Kikkert J.R."/>
            <person name="Li Y."/>
            <person name="Li H."/>
            <person name="Li K."/>
            <person name="Li Q."/>
            <person name="Liu X."/>
            <person name="Ma X."/>
            <person name="Naidoo K."/>
            <person name="Pethybridge S.J."/>
            <person name="Sun J."/>
            <person name="Steenkamp E.T."/>
            <person name="van der Nest M.A."/>
            <person name="van Wyk S."/>
            <person name="Wingfield M.J."/>
            <person name="Xiong C."/>
            <person name="Yue Q."/>
            <person name="Zhang X."/>
        </authorList>
    </citation>
    <scope>NUCLEOTIDE SEQUENCE [LARGE SCALE GENOMIC DNA]</scope>
    <source>
        <strain evidence="8 9">BP 5553</strain>
    </source>
</reference>
<keyword evidence="4" id="KW-0472">Membrane</keyword>
<dbReference type="InterPro" id="IPR042321">
    <property type="entry name" value="Ima1"/>
</dbReference>
<evidence type="ECO:0000259" key="7">
    <source>
        <dbReference type="Pfam" id="PF09779"/>
    </source>
</evidence>